<comment type="caution">
    <text evidence="1">The sequence shown here is derived from an EMBL/GenBank/DDBJ whole genome shotgun (WGS) entry which is preliminary data.</text>
</comment>
<organism evidence="1">
    <name type="scientific">bioreactor metagenome</name>
    <dbReference type="NCBI Taxonomy" id="1076179"/>
    <lineage>
        <taxon>unclassified sequences</taxon>
        <taxon>metagenomes</taxon>
        <taxon>ecological metagenomes</taxon>
    </lineage>
</organism>
<accession>A0A644VLE6</accession>
<gene>
    <name evidence="1" type="ORF">SDC9_38079</name>
</gene>
<reference evidence="1" key="1">
    <citation type="submission" date="2019-08" db="EMBL/GenBank/DDBJ databases">
        <authorList>
            <person name="Kucharzyk K."/>
            <person name="Murdoch R.W."/>
            <person name="Higgins S."/>
            <person name="Loffler F."/>
        </authorList>
    </citation>
    <scope>NUCLEOTIDE SEQUENCE</scope>
</reference>
<dbReference type="AlphaFoldDB" id="A0A644VLE6"/>
<name>A0A644VLE6_9ZZZZ</name>
<proteinExistence type="predicted"/>
<dbReference type="EMBL" id="VSSQ01000345">
    <property type="protein sequence ID" value="MPL91990.1"/>
    <property type="molecule type" value="Genomic_DNA"/>
</dbReference>
<sequence>MPGVPNFAFPKERGATAPVPAADLSLLLTVDAYVDPAPAGCRGSALPRTSISSCSGPLIGPDSGVRWRRYRGHCTVPRLFLRAAGTVTEMSADGRGRIGYLAGMSCVTALLRLVIVAVFAAGLGLPVAPATAAPMPEQAMAQMHAAHHAMPAKAPIPADESCRAHCLGVSVLVAPAMPAPRAARVVPVHVVALVEAAPSLWPLPEGHPPRV</sequence>
<evidence type="ECO:0000313" key="1">
    <source>
        <dbReference type="EMBL" id="MPL91990.1"/>
    </source>
</evidence>
<protein>
    <submittedName>
        <fullName evidence="1">Uncharacterized protein</fullName>
    </submittedName>
</protein>